<keyword evidence="2" id="KW-1185">Reference proteome</keyword>
<reference evidence="2" key="1">
    <citation type="journal article" date="2023" name="Front. Plant Sci.">
        <title>Chromosomal-level genome assembly of Melastoma candidum provides insights into trichome evolution.</title>
        <authorList>
            <person name="Zhong Y."/>
            <person name="Wu W."/>
            <person name="Sun C."/>
            <person name="Zou P."/>
            <person name="Liu Y."/>
            <person name="Dai S."/>
            <person name="Zhou R."/>
        </authorList>
    </citation>
    <scope>NUCLEOTIDE SEQUENCE [LARGE SCALE GENOMIC DNA]</scope>
</reference>
<sequence>MLLLLPHIPDSRKVRYAGRSCFLGPVSHFVVHTGVHPIEFSSLMRVLEEPEESKEGMKKVAQAAVVDRTIGLDSSRNQVEEAGLEDRRSMADGEKVIGLGPVETKLMGTKLQGREELEEGGAKRELVATDDTPPHPTAGGEVVMGIGERV</sequence>
<comment type="caution">
    <text evidence="1">The sequence shown here is derived from an EMBL/GenBank/DDBJ whole genome shotgun (WGS) entry which is preliminary data.</text>
</comment>
<evidence type="ECO:0000313" key="2">
    <source>
        <dbReference type="Proteomes" id="UP001057402"/>
    </source>
</evidence>
<name>A0ACB9M8D7_9MYRT</name>
<proteinExistence type="predicted"/>
<protein>
    <submittedName>
        <fullName evidence="1">Uncharacterized protein</fullName>
    </submittedName>
</protein>
<accession>A0ACB9M8D7</accession>
<gene>
    <name evidence="1" type="ORF">MLD38_033379</name>
</gene>
<dbReference type="Proteomes" id="UP001057402">
    <property type="component" value="Chromosome 10"/>
</dbReference>
<dbReference type="EMBL" id="CM042889">
    <property type="protein sequence ID" value="KAI4319826.1"/>
    <property type="molecule type" value="Genomic_DNA"/>
</dbReference>
<evidence type="ECO:0000313" key="1">
    <source>
        <dbReference type="EMBL" id="KAI4319826.1"/>
    </source>
</evidence>
<organism evidence="1 2">
    <name type="scientific">Melastoma candidum</name>
    <dbReference type="NCBI Taxonomy" id="119954"/>
    <lineage>
        <taxon>Eukaryota</taxon>
        <taxon>Viridiplantae</taxon>
        <taxon>Streptophyta</taxon>
        <taxon>Embryophyta</taxon>
        <taxon>Tracheophyta</taxon>
        <taxon>Spermatophyta</taxon>
        <taxon>Magnoliopsida</taxon>
        <taxon>eudicotyledons</taxon>
        <taxon>Gunneridae</taxon>
        <taxon>Pentapetalae</taxon>
        <taxon>rosids</taxon>
        <taxon>malvids</taxon>
        <taxon>Myrtales</taxon>
        <taxon>Melastomataceae</taxon>
        <taxon>Melastomatoideae</taxon>
        <taxon>Melastomateae</taxon>
        <taxon>Melastoma</taxon>
    </lineage>
</organism>